<dbReference type="OrthoDB" id="10484193at2759"/>
<dbReference type="EMBL" id="JANBPT010000168">
    <property type="protein sequence ID" value="KAJ1926459.1"/>
    <property type="molecule type" value="Genomic_DNA"/>
</dbReference>
<accession>A0A9W8DUH5</accession>
<dbReference type="Proteomes" id="UP001150569">
    <property type="component" value="Unassembled WGS sequence"/>
</dbReference>
<comment type="caution">
    <text evidence="1">The sequence shown here is derived from an EMBL/GenBank/DDBJ whole genome shotgun (WGS) entry which is preliminary data.</text>
</comment>
<protein>
    <submittedName>
        <fullName evidence="1">Uncharacterized protein</fullName>
    </submittedName>
</protein>
<reference evidence="1" key="1">
    <citation type="submission" date="2022-07" db="EMBL/GenBank/DDBJ databases">
        <title>Phylogenomic reconstructions and comparative analyses of Kickxellomycotina fungi.</title>
        <authorList>
            <person name="Reynolds N.K."/>
            <person name="Stajich J.E."/>
            <person name="Barry K."/>
            <person name="Grigoriev I.V."/>
            <person name="Crous P."/>
            <person name="Smith M.E."/>
        </authorList>
    </citation>
    <scope>NUCLEOTIDE SEQUENCE</scope>
    <source>
        <strain evidence="1">RSA 861</strain>
    </source>
</reference>
<organism evidence="1 2">
    <name type="scientific">Tieghemiomyces parasiticus</name>
    <dbReference type="NCBI Taxonomy" id="78921"/>
    <lineage>
        <taxon>Eukaryota</taxon>
        <taxon>Fungi</taxon>
        <taxon>Fungi incertae sedis</taxon>
        <taxon>Zoopagomycota</taxon>
        <taxon>Kickxellomycotina</taxon>
        <taxon>Dimargaritomycetes</taxon>
        <taxon>Dimargaritales</taxon>
        <taxon>Dimargaritaceae</taxon>
        <taxon>Tieghemiomyces</taxon>
    </lineage>
</organism>
<evidence type="ECO:0000313" key="2">
    <source>
        <dbReference type="Proteomes" id="UP001150569"/>
    </source>
</evidence>
<evidence type="ECO:0000313" key="1">
    <source>
        <dbReference type="EMBL" id="KAJ1926459.1"/>
    </source>
</evidence>
<gene>
    <name evidence="1" type="ORF">IWQ60_003766</name>
</gene>
<name>A0A9W8DUH5_9FUNG</name>
<dbReference type="AlphaFoldDB" id="A0A9W8DUH5"/>
<proteinExistence type="predicted"/>
<sequence>TADVALKAAADIARNEILPTVDQFNQVYRDEWQPWTLDAPAKLEAQQKEMEPDLGPELRRLNAAWRSFESLMANIESIPRNLDLINHTLVTRPADADQMTEGDAVNPYPAIQEDRARVEAQLTRVQQQLRLLAPPPGPL</sequence>
<keyword evidence="2" id="KW-1185">Reference proteome</keyword>
<feature type="non-terminal residue" evidence="1">
    <location>
        <position position="139"/>
    </location>
</feature>